<dbReference type="SUPFAM" id="SSF53098">
    <property type="entry name" value="Ribonuclease H-like"/>
    <property type="match status" value="1"/>
</dbReference>
<dbReference type="PANTHER" id="PTHR42648:SF11">
    <property type="entry name" value="TRANSPOSON TY4-P GAG-POL POLYPROTEIN"/>
    <property type="match status" value="1"/>
</dbReference>
<dbReference type="HOGENOM" id="CLU_001650_20_4_1"/>
<dbReference type="GO" id="GO:0006310">
    <property type="term" value="P:DNA recombination"/>
    <property type="evidence" value="ECO:0007669"/>
    <property type="project" value="UniProtKB-KW"/>
</dbReference>
<dbReference type="InterPro" id="IPR036397">
    <property type="entry name" value="RNaseH_sf"/>
</dbReference>
<feature type="domain" description="Integrase catalytic" evidence="10">
    <location>
        <begin position="1"/>
        <end position="154"/>
    </location>
</feature>
<dbReference type="GO" id="GO:0003964">
    <property type="term" value="F:RNA-directed DNA polymerase activity"/>
    <property type="evidence" value="ECO:0007669"/>
    <property type="project" value="UniProtKB-KW"/>
</dbReference>
<dbReference type="GO" id="GO:0016787">
    <property type="term" value="F:hydrolase activity"/>
    <property type="evidence" value="ECO:0007669"/>
    <property type="project" value="UniProtKB-KW"/>
</dbReference>
<accession>F0WXG4</accession>
<organism evidence="11">
    <name type="scientific">Albugo laibachii Nc14</name>
    <dbReference type="NCBI Taxonomy" id="890382"/>
    <lineage>
        <taxon>Eukaryota</taxon>
        <taxon>Sar</taxon>
        <taxon>Stramenopiles</taxon>
        <taxon>Oomycota</taxon>
        <taxon>Peronosporomycetes</taxon>
        <taxon>Albuginales</taxon>
        <taxon>Albuginaceae</taxon>
        <taxon>Albugo</taxon>
    </lineage>
</organism>
<evidence type="ECO:0000313" key="11">
    <source>
        <dbReference type="EMBL" id="CCA26157.1"/>
    </source>
</evidence>
<sequence>MGPMKTTSAGGSRYTLTFIDDYSRLVKVYFLRTKSQVFDYFLEYKAMMERQANRRIKRIRTDNDTECLNRRFAEERRRNGIIHQTSAPFSPQQNGLAERMKRTLMERARALMEHKNLEKEWWAEAINTAAYIVNRITDSLRPYTTPMEICFKAKPDLSHVRVFGSTGFAHIDKSKRSKLDAEAYPCLFLDYAVD</sequence>
<keyword evidence="3" id="KW-0255">Endonuclease</keyword>
<reference evidence="11" key="2">
    <citation type="submission" date="2011-02" db="EMBL/GenBank/DDBJ databases">
        <authorList>
            <person name="MacLean D."/>
        </authorList>
    </citation>
    <scope>NUCLEOTIDE SEQUENCE</scope>
</reference>
<evidence type="ECO:0000256" key="1">
    <source>
        <dbReference type="ARBA" id="ARBA00022722"/>
    </source>
</evidence>
<dbReference type="Gene3D" id="3.30.420.10">
    <property type="entry name" value="Ribonuclease H-like superfamily/Ribonuclease H"/>
    <property type="match status" value="1"/>
</dbReference>
<proteinExistence type="predicted"/>
<keyword evidence="4" id="KW-0378">Hydrolase</keyword>
<dbReference type="PROSITE" id="PS50994">
    <property type="entry name" value="INTEGRASE"/>
    <property type="match status" value="1"/>
</dbReference>
<protein>
    <submittedName>
        <fullName evidence="11">Putative polyprotein</fullName>
    </submittedName>
</protein>
<reference evidence="11" key="1">
    <citation type="journal article" date="2011" name="PLoS Biol.">
        <title>Gene gain and loss during evolution of obligate parasitism in the white rust pathogen of Arabidopsis thaliana.</title>
        <authorList>
            <person name="Kemen E."/>
            <person name="Gardiner A."/>
            <person name="Schultz-Larsen T."/>
            <person name="Kemen A.C."/>
            <person name="Balmuth A.L."/>
            <person name="Robert-Seilaniantz A."/>
            <person name="Bailey K."/>
            <person name="Holub E."/>
            <person name="Studholme D.J."/>
            <person name="Maclean D."/>
            <person name="Jones J.D."/>
        </authorList>
    </citation>
    <scope>NUCLEOTIDE SEQUENCE</scope>
</reference>
<evidence type="ECO:0000256" key="9">
    <source>
        <dbReference type="ARBA" id="ARBA00023172"/>
    </source>
</evidence>
<keyword evidence="5" id="KW-0460">Magnesium</keyword>
<keyword evidence="8" id="KW-0808">Transferase</keyword>
<evidence type="ECO:0000256" key="3">
    <source>
        <dbReference type="ARBA" id="ARBA00022759"/>
    </source>
</evidence>
<keyword evidence="9" id="KW-0233">DNA recombination</keyword>
<keyword evidence="6" id="KW-0229">DNA integration</keyword>
<dbReference type="GO" id="GO:0015074">
    <property type="term" value="P:DNA integration"/>
    <property type="evidence" value="ECO:0007669"/>
    <property type="project" value="UniProtKB-KW"/>
</dbReference>
<dbReference type="GO" id="GO:0046872">
    <property type="term" value="F:metal ion binding"/>
    <property type="evidence" value="ECO:0007669"/>
    <property type="project" value="UniProtKB-KW"/>
</dbReference>
<evidence type="ECO:0000256" key="4">
    <source>
        <dbReference type="ARBA" id="ARBA00022801"/>
    </source>
</evidence>
<keyword evidence="7" id="KW-0695">RNA-directed DNA polymerase</keyword>
<dbReference type="GO" id="GO:0004519">
    <property type="term" value="F:endonuclease activity"/>
    <property type="evidence" value="ECO:0007669"/>
    <property type="project" value="UniProtKB-KW"/>
</dbReference>
<evidence type="ECO:0000256" key="7">
    <source>
        <dbReference type="ARBA" id="ARBA00022918"/>
    </source>
</evidence>
<evidence type="ECO:0000256" key="2">
    <source>
        <dbReference type="ARBA" id="ARBA00022723"/>
    </source>
</evidence>
<dbReference type="GO" id="GO:0003887">
    <property type="term" value="F:DNA-directed DNA polymerase activity"/>
    <property type="evidence" value="ECO:0007669"/>
    <property type="project" value="UniProtKB-KW"/>
</dbReference>
<keyword evidence="8" id="KW-0239">DNA-directed DNA polymerase</keyword>
<dbReference type="InterPro" id="IPR039537">
    <property type="entry name" value="Retrotran_Ty1/copia-like"/>
</dbReference>
<dbReference type="InterPro" id="IPR001584">
    <property type="entry name" value="Integrase_cat-core"/>
</dbReference>
<keyword evidence="8" id="KW-0548">Nucleotidyltransferase</keyword>
<evidence type="ECO:0000259" key="10">
    <source>
        <dbReference type="PROSITE" id="PS50994"/>
    </source>
</evidence>
<dbReference type="GO" id="GO:0003676">
    <property type="term" value="F:nucleic acid binding"/>
    <property type="evidence" value="ECO:0007669"/>
    <property type="project" value="InterPro"/>
</dbReference>
<gene>
    <name evidence="11" type="primary">AlNc14C352G10915</name>
    <name evidence="11" type="ORF">ALNC14_123010</name>
</gene>
<dbReference type="AlphaFoldDB" id="F0WXG4"/>
<dbReference type="PANTHER" id="PTHR42648">
    <property type="entry name" value="TRANSPOSASE, PUTATIVE-RELATED"/>
    <property type="match status" value="1"/>
</dbReference>
<keyword evidence="1" id="KW-0540">Nuclease</keyword>
<dbReference type="Pfam" id="PF00665">
    <property type="entry name" value="rve"/>
    <property type="match status" value="1"/>
</dbReference>
<evidence type="ECO:0000256" key="8">
    <source>
        <dbReference type="ARBA" id="ARBA00022932"/>
    </source>
</evidence>
<evidence type="ECO:0000256" key="5">
    <source>
        <dbReference type="ARBA" id="ARBA00022842"/>
    </source>
</evidence>
<dbReference type="InterPro" id="IPR012337">
    <property type="entry name" value="RNaseH-like_sf"/>
</dbReference>
<keyword evidence="2" id="KW-0479">Metal-binding</keyword>
<evidence type="ECO:0000256" key="6">
    <source>
        <dbReference type="ARBA" id="ARBA00022908"/>
    </source>
</evidence>
<name>F0WXG4_9STRA</name>
<dbReference type="EMBL" id="FR824397">
    <property type="protein sequence ID" value="CCA26157.1"/>
    <property type="molecule type" value="Genomic_DNA"/>
</dbReference>